<dbReference type="GO" id="GO:0000155">
    <property type="term" value="F:phosphorelay sensor kinase activity"/>
    <property type="evidence" value="ECO:0007669"/>
    <property type="project" value="InterPro"/>
</dbReference>
<dbReference type="InterPro" id="IPR036097">
    <property type="entry name" value="HisK_dim/P_sf"/>
</dbReference>
<dbReference type="PROSITE" id="PS50109">
    <property type="entry name" value="HIS_KIN"/>
    <property type="match status" value="1"/>
</dbReference>
<evidence type="ECO:0000256" key="1">
    <source>
        <dbReference type="ARBA" id="ARBA00000085"/>
    </source>
</evidence>
<dbReference type="InterPro" id="IPR000700">
    <property type="entry name" value="PAS-assoc_C"/>
</dbReference>
<dbReference type="CDD" id="cd00130">
    <property type="entry name" value="PAS"/>
    <property type="match status" value="1"/>
</dbReference>
<evidence type="ECO:0000256" key="4">
    <source>
        <dbReference type="PROSITE-ProRule" id="PRU00169"/>
    </source>
</evidence>
<organism evidence="9 10">
    <name type="scientific">Roseiterribacter gracilis</name>
    <dbReference type="NCBI Taxonomy" id="2812848"/>
    <lineage>
        <taxon>Bacteria</taxon>
        <taxon>Pseudomonadati</taxon>
        <taxon>Pseudomonadota</taxon>
        <taxon>Alphaproteobacteria</taxon>
        <taxon>Rhodospirillales</taxon>
        <taxon>Roseiterribacteraceae</taxon>
        <taxon>Roseiterribacter</taxon>
    </lineage>
</organism>
<dbReference type="Pfam" id="PF08448">
    <property type="entry name" value="PAS_4"/>
    <property type="match status" value="1"/>
</dbReference>
<dbReference type="InterPro" id="IPR000014">
    <property type="entry name" value="PAS"/>
</dbReference>
<evidence type="ECO:0000313" key="10">
    <source>
        <dbReference type="Proteomes" id="UP000681075"/>
    </source>
</evidence>
<dbReference type="AlphaFoldDB" id="A0A8S8XDZ7"/>
<dbReference type="InterPro" id="IPR035965">
    <property type="entry name" value="PAS-like_dom_sf"/>
</dbReference>
<dbReference type="InterPro" id="IPR011006">
    <property type="entry name" value="CheY-like_superfamily"/>
</dbReference>
<evidence type="ECO:0000259" key="6">
    <source>
        <dbReference type="PROSITE" id="PS50110"/>
    </source>
</evidence>
<dbReference type="CDD" id="cd00082">
    <property type="entry name" value="HisKA"/>
    <property type="match status" value="1"/>
</dbReference>
<dbReference type="SMART" id="SM00091">
    <property type="entry name" value="PAS"/>
    <property type="match status" value="2"/>
</dbReference>
<comment type="catalytic activity">
    <reaction evidence="1">
        <text>ATP + protein L-histidine = ADP + protein N-phospho-L-histidine.</text>
        <dbReference type="EC" id="2.7.13.3"/>
    </reaction>
</comment>
<dbReference type="InterPro" id="IPR005467">
    <property type="entry name" value="His_kinase_dom"/>
</dbReference>
<feature type="modified residue" description="4-aspartylphosphate" evidence="4">
    <location>
        <position position="596"/>
    </location>
</feature>
<dbReference type="Pfam" id="PF00072">
    <property type="entry name" value="Response_reg"/>
    <property type="match status" value="1"/>
</dbReference>
<dbReference type="PANTHER" id="PTHR43065:SF42">
    <property type="entry name" value="TWO-COMPONENT SENSOR PPRA"/>
    <property type="match status" value="1"/>
</dbReference>
<dbReference type="InterPro" id="IPR003594">
    <property type="entry name" value="HATPase_dom"/>
</dbReference>
<dbReference type="InterPro" id="IPR001789">
    <property type="entry name" value="Sig_transdc_resp-reg_receiver"/>
</dbReference>
<feature type="domain" description="Histidine kinase" evidence="5">
    <location>
        <begin position="296"/>
        <end position="524"/>
    </location>
</feature>
<dbReference type="InterPro" id="IPR036890">
    <property type="entry name" value="HATPase_C_sf"/>
</dbReference>
<accession>A0A8S8XDZ7</accession>
<evidence type="ECO:0000256" key="3">
    <source>
        <dbReference type="ARBA" id="ARBA00022553"/>
    </source>
</evidence>
<evidence type="ECO:0000259" key="7">
    <source>
        <dbReference type="PROSITE" id="PS50112"/>
    </source>
</evidence>
<dbReference type="EMBL" id="BOPV01000001">
    <property type="protein sequence ID" value="GIL40874.1"/>
    <property type="molecule type" value="Genomic_DNA"/>
</dbReference>
<dbReference type="SMART" id="SM00388">
    <property type="entry name" value="HisKA"/>
    <property type="match status" value="1"/>
</dbReference>
<proteinExistence type="predicted"/>
<keyword evidence="10" id="KW-1185">Reference proteome</keyword>
<dbReference type="InterPro" id="IPR004358">
    <property type="entry name" value="Sig_transdc_His_kin-like_C"/>
</dbReference>
<feature type="domain" description="PAS" evidence="7">
    <location>
        <begin position="136"/>
        <end position="186"/>
    </location>
</feature>
<sequence length="666" mass="72220">MPIRGTDAYRSAVFDAIDAGLIVIGDGGRILAWNDWIAGASGIAAEQAVGRELDEVFPHLAGGRLPAAIGEAQQNGISSVLTHSLHRSMLPLKTRAGRDLVHNIAVRPLGVAGTCIVHVTDVTLATDRDRILRDRQNARYDAVVDSASDAIITLDASGAIQLANPAAAQEFGYDASELIGQNFELLFRGGGVWAEIWAQLWSGKVLTRTVELIAWRKDGSPSYVEISASRWRSDARYFVTAILRDVNERRAAEDALRALNQTLEARVAERTAELLKAEEALRQSQKMEALGQLTGGIAHDFNNLLTGIIGAMDVLKRRVAAHRYDDVERFMDAAVTSAKRAAALTHRLLAFARRQPLDPQPLDANQLIQNMEELLRRSIGEQVSLRTELSADPWPALTDANQLENALLNLVINARDAMPHGGTITIRTGSHTQAANTSPEKAGEEPIAAGDYTVISVSDTGTGMSPETLARAFDPFFTTKPIGQGTGLGLSMIYGFAKQSRGHVRIESAPRQGTTVRLYLPRHLGSAVERIVPTAPAPAPQGAGETVLLVEDDSSVRLLISEVLRELGYASLEASDGQAALPMLESNARLDLMITDVGLPGLNGRQLAEIARQHRPDLKVLFVTGYAEHATERGEFLAPGMEMVTKPFDLEVLAIKIRQMIETRRP</sequence>
<dbReference type="Gene3D" id="3.30.450.20">
    <property type="entry name" value="PAS domain"/>
    <property type="match status" value="2"/>
</dbReference>
<dbReference type="Gene3D" id="3.30.565.10">
    <property type="entry name" value="Histidine kinase-like ATPase, C-terminal domain"/>
    <property type="match status" value="1"/>
</dbReference>
<dbReference type="PRINTS" id="PR00344">
    <property type="entry name" value="BCTRLSENSOR"/>
</dbReference>
<dbReference type="InterPro" id="IPR013656">
    <property type="entry name" value="PAS_4"/>
</dbReference>
<keyword evidence="3 4" id="KW-0597">Phosphoprotein</keyword>
<comment type="caution">
    <text evidence="9">The sequence shown here is derived from an EMBL/GenBank/DDBJ whole genome shotgun (WGS) entry which is preliminary data.</text>
</comment>
<dbReference type="CDD" id="cd18161">
    <property type="entry name" value="REC_hyHK_blue-like"/>
    <property type="match status" value="1"/>
</dbReference>
<dbReference type="Pfam" id="PF13426">
    <property type="entry name" value="PAS_9"/>
    <property type="match status" value="1"/>
</dbReference>
<dbReference type="SMART" id="SM00387">
    <property type="entry name" value="HATPase_c"/>
    <property type="match status" value="1"/>
</dbReference>
<evidence type="ECO:0000259" key="8">
    <source>
        <dbReference type="PROSITE" id="PS50113"/>
    </source>
</evidence>
<dbReference type="SUPFAM" id="SSF52172">
    <property type="entry name" value="CheY-like"/>
    <property type="match status" value="1"/>
</dbReference>
<dbReference type="PROSITE" id="PS50113">
    <property type="entry name" value="PAC"/>
    <property type="match status" value="1"/>
</dbReference>
<dbReference type="PROSITE" id="PS50110">
    <property type="entry name" value="RESPONSE_REGULATORY"/>
    <property type="match status" value="1"/>
</dbReference>
<dbReference type="Pfam" id="PF02518">
    <property type="entry name" value="HATPase_c"/>
    <property type="match status" value="1"/>
</dbReference>
<dbReference type="SUPFAM" id="SSF47384">
    <property type="entry name" value="Homodimeric domain of signal transducing histidine kinase"/>
    <property type="match status" value="1"/>
</dbReference>
<dbReference type="Proteomes" id="UP000681075">
    <property type="component" value="Unassembled WGS sequence"/>
</dbReference>
<feature type="domain" description="Response regulatory" evidence="6">
    <location>
        <begin position="546"/>
        <end position="661"/>
    </location>
</feature>
<gene>
    <name evidence="9" type="ORF">TMPK1_31110</name>
</gene>
<dbReference type="EC" id="2.7.13.3" evidence="2"/>
<reference evidence="9" key="1">
    <citation type="submission" date="2021-02" db="EMBL/GenBank/DDBJ databases">
        <title>Genome sequence of Rhodospirillales sp. strain TMPK1 isolated from soil.</title>
        <authorList>
            <person name="Nakai R."/>
            <person name="Kusada H."/>
            <person name="Tamaki H."/>
        </authorList>
    </citation>
    <scope>NUCLEOTIDE SEQUENCE</scope>
    <source>
        <strain evidence="9">TMPK1</strain>
    </source>
</reference>
<dbReference type="SUPFAM" id="SSF55874">
    <property type="entry name" value="ATPase domain of HSP90 chaperone/DNA topoisomerase II/histidine kinase"/>
    <property type="match status" value="1"/>
</dbReference>
<evidence type="ECO:0000313" key="9">
    <source>
        <dbReference type="EMBL" id="GIL40874.1"/>
    </source>
</evidence>
<feature type="domain" description="PAS" evidence="7">
    <location>
        <begin position="6"/>
        <end position="53"/>
    </location>
</feature>
<dbReference type="SMART" id="SM00448">
    <property type="entry name" value="REC"/>
    <property type="match status" value="1"/>
</dbReference>
<dbReference type="SUPFAM" id="SSF55785">
    <property type="entry name" value="PYP-like sensor domain (PAS domain)"/>
    <property type="match status" value="2"/>
</dbReference>
<dbReference type="Gene3D" id="3.40.50.2300">
    <property type="match status" value="1"/>
</dbReference>
<feature type="domain" description="PAC" evidence="8">
    <location>
        <begin position="208"/>
        <end position="258"/>
    </location>
</feature>
<dbReference type="PANTHER" id="PTHR43065">
    <property type="entry name" value="SENSOR HISTIDINE KINASE"/>
    <property type="match status" value="1"/>
</dbReference>
<dbReference type="NCBIfam" id="TIGR00229">
    <property type="entry name" value="sensory_box"/>
    <property type="match status" value="1"/>
</dbReference>
<evidence type="ECO:0000259" key="5">
    <source>
        <dbReference type="PROSITE" id="PS50109"/>
    </source>
</evidence>
<protein>
    <recommendedName>
        <fullName evidence="2">histidine kinase</fullName>
        <ecNumber evidence="2">2.7.13.3</ecNumber>
    </recommendedName>
</protein>
<dbReference type="Pfam" id="PF00512">
    <property type="entry name" value="HisKA"/>
    <property type="match status" value="1"/>
</dbReference>
<name>A0A8S8XDZ7_9PROT</name>
<dbReference type="InterPro" id="IPR003661">
    <property type="entry name" value="HisK_dim/P_dom"/>
</dbReference>
<dbReference type="Gene3D" id="1.10.287.130">
    <property type="match status" value="1"/>
</dbReference>
<evidence type="ECO:0000256" key="2">
    <source>
        <dbReference type="ARBA" id="ARBA00012438"/>
    </source>
</evidence>
<dbReference type="PROSITE" id="PS50112">
    <property type="entry name" value="PAS"/>
    <property type="match status" value="2"/>
</dbReference>